<dbReference type="Pfam" id="PF12128">
    <property type="entry name" value="DUF3584"/>
    <property type="match status" value="1"/>
</dbReference>
<evidence type="ECO:0000313" key="4">
    <source>
        <dbReference type="Proteomes" id="UP000019276"/>
    </source>
</evidence>
<reference evidence="3 4" key="1">
    <citation type="journal article" date="2014" name="Genome Announc.">
        <title>Draft Genome Sequence of the Agar-Degrading Bacterium Catenovulum sp. Strain DS-2, Isolated from Intestines of Haliotis diversicolor.</title>
        <authorList>
            <person name="Shan D."/>
            <person name="Li X."/>
            <person name="Gu Z."/>
            <person name="Wei G."/>
            <person name="Gao Z."/>
            <person name="Shao Z."/>
        </authorList>
    </citation>
    <scope>NUCLEOTIDE SEQUENCE [LARGE SCALE GENOMIC DNA]</scope>
    <source>
        <strain evidence="3 4">DS-2</strain>
    </source>
</reference>
<dbReference type="OrthoDB" id="9810371at2"/>
<feature type="coiled-coil region" evidence="1">
    <location>
        <begin position="384"/>
        <end position="447"/>
    </location>
</feature>
<dbReference type="EMBL" id="ARZY01000003">
    <property type="protein sequence ID" value="EWH11729.1"/>
    <property type="molecule type" value="Genomic_DNA"/>
</dbReference>
<gene>
    <name evidence="3" type="ORF">DS2_02860</name>
</gene>
<dbReference type="eggNOG" id="COG1196">
    <property type="taxonomic scope" value="Bacteria"/>
</dbReference>
<feature type="coiled-coil region" evidence="1">
    <location>
        <begin position="823"/>
        <end position="913"/>
    </location>
</feature>
<keyword evidence="1" id="KW-0175">Coiled coil</keyword>
<dbReference type="PATRIC" id="fig|1328313.3.peg.596"/>
<name>W7QFN5_9ALTE</name>
<dbReference type="Proteomes" id="UP000019276">
    <property type="component" value="Unassembled WGS sequence"/>
</dbReference>
<dbReference type="InterPro" id="IPR021979">
    <property type="entry name" value="DUF3584"/>
</dbReference>
<evidence type="ECO:0000313" key="3">
    <source>
        <dbReference type="EMBL" id="EWH11729.1"/>
    </source>
</evidence>
<evidence type="ECO:0000256" key="1">
    <source>
        <dbReference type="SAM" id="Coils"/>
    </source>
</evidence>
<evidence type="ECO:0008006" key="5">
    <source>
        <dbReference type="Google" id="ProtNLM"/>
    </source>
</evidence>
<dbReference type="PANTHER" id="PTHR23159">
    <property type="entry name" value="CENTROSOMAL PROTEIN 2"/>
    <property type="match status" value="1"/>
</dbReference>
<feature type="region of interest" description="Disordered" evidence="2">
    <location>
        <begin position="487"/>
        <end position="508"/>
    </location>
</feature>
<sequence length="1233" mass="142020">MPSLQRIVLIDTHLPGVVELKLEGHTNICGTNASGKTTLQRLIPVFYGEFPSRVVPATRDSFEKWYLPRESSFIIYEYSRGEGKFCQAVLASSGNGVNYRLVDKAFAIEDYLQAQITGDYKPVTMVELGRNLKREGVHTTSLLNTTQYRAIIQNDRSQLNQSSNGRELLAYARQFSLCENDANLRHIEKLAKAVHSKEGKMETIKAMVSAILEEDGVTPPKSSLNINKVDDWIRECQLIQGFNQIKPEFEQLEQQHKQLQITEKRLAQLKSHFSLDQSKLSKELIELQNSFEQSQIELKKLNSEWSYQQDKLNQTLSSARADVAQFEADLEQVESDYLDWQDKDIDSLQQKVTQLPQWQSQLDTLNSRYQLLTEKHSDIESAYNKRLAQISEQHAEEIEAYRAEKEQVNEQLAEQKSQEQQQLQQLKQNYQNQLSRIESEFKDSLHQLVNEHTEINSIMQHVAFTAHEQSELDLLDAQIKEAVNEEDHSRSQLTQLEQKRSSQQQKRQKLVDALNQAHKTLQQKQQAAEAIEKLLYPGQNTLLEFLRREKAGWENNLGKIIHPQLLNRTDLKPQLAKLTDGEQSEHAFAVLVDLLALETPEYAESEQALKAKQAQAHEAVKQAKAQVELAEQNLAECSNELQQLENQLSQLKSDVEHKSQQRRRFQLDKDNLHQQYQHSLNERKARYTAQLEQNKQAQLKLHNEKQACVDEIAEQRAEAELEHKAHWQQLIADLSARISQVEHRILQAQTSFKQDKQKCDLWLKDELSQRGVDVDEIGQVKKEIQQLQKDIRYVEQNRNLVNDYQHWYQTVFNGHKIKWQQGLAEAKQIQADTERNLNQAAQSYQQQRQKLNEVKTDSEQALREAKQLEQELQQVSRELNRLKLPPCAPVQENASLAQRINESREQLAEREELTQNVKHKLGHFDSLIAAQAGTGLAELWDRSREECSYTDSKGLRQINHIKLVEKLSELINVFVPQKHQGLCEQGKIFGTGLTSYYQVLADIDKRIASQSKRLSKEVDAELYLDGISDSAVTIRSKISELEFWPELKQFHQLYLDWLEQGTHQLPSSEYAASMHRVLDILGRAALTGGISKLLDIELRIKEGNSELVIRTDRQLNESSSHGMAYLILCKFLLAFTRLLRGQSAAIIHWPIDELGTLHLNNIQKIFKACEQNNIAIVGAFPNPESEILSLFDNRYLIDKQTRKLQIVQPRISAISQRIQQAKQTVKTTEDANV</sequence>
<keyword evidence="4" id="KW-1185">Reference proteome</keyword>
<proteinExistence type="predicted"/>
<dbReference type="AlphaFoldDB" id="W7QFN5"/>
<accession>W7QFN5</accession>
<dbReference type="PANTHER" id="PTHR23159:SF31">
    <property type="entry name" value="CENTROSOME-ASSOCIATED PROTEIN CEP250 ISOFORM X1"/>
    <property type="match status" value="1"/>
</dbReference>
<dbReference type="STRING" id="1328313.DS2_02860"/>
<evidence type="ECO:0000256" key="2">
    <source>
        <dbReference type="SAM" id="MobiDB-lite"/>
    </source>
</evidence>
<dbReference type="InterPro" id="IPR027417">
    <property type="entry name" value="P-loop_NTPase"/>
</dbReference>
<protein>
    <recommendedName>
        <fullName evidence="5">ATP-binding protein</fullName>
    </recommendedName>
</protein>
<comment type="caution">
    <text evidence="3">The sequence shown here is derived from an EMBL/GenBank/DDBJ whole genome shotgun (WGS) entry which is preliminary data.</text>
</comment>
<organism evidence="3 4">
    <name type="scientific">Catenovulum agarivorans DS-2</name>
    <dbReference type="NCBI Taxonomy" id="1328313"/>
    <lineage>
        <taxon>Bacteria</taxon>
        <taxon>Pseudomonadati</taxon>
        <taxon>Pseudomonadota</taxon>
        <taxon>Gammaproteobacteria</taxon>
        <taxon>Alteromonadales</taxon>
        <taxon>Alteromonadaceae</taxon>
        <taxon>Catenovulum</taxon>
    </lineage>
</organism>
<feature type="coiled-coil region" evidence="1">
    <location>
        <begin position="249"/>
        <end position="343"/>
    </location>
</feature>
<dbReference type="Gene3D" id="3.40.50.300">
    <property type="entry name" value="P-loop containing nucleotide triphosphate hydrolases"/>
    <property type="match status" value="1"/>
</dbReference>
<dbReference type="RefSeq" id="WP_035013122.1">
    <property type="nucleotide sequence ID" value="NZ_ARZY01000003.1"/>
</dbReference>
<feature type="coiled-coil region" evidence="1">
    <location>
        <begin position="602"/>
        <end position="661"/>
    </location>
</feature>